<dbReference type="eggNOG" id="ENOG5033QV4">
    <property type="taxonomic scope" value="Bacteria"/>
</dbReference>
<dbReference type="GeneID" id="90983039"/>
<dbReference type="Proteomes" id="UP000027665">
    <property type="component" value="Unassembled WGS sequence"/>
</dbReference>
<proteinExistence type="predicted"/>
<reference evidence="1 2" key="1">
    <citation type="submission" date="2014-04" db="EMBL/GenBank/DDBJ databases">
        <title>Draft Genome Sequence of Synergistes jonesii.</title>
        <authorList>
            <person name="Coil D.A."/>
            <person name="Eisen J.A."/>
            <person name="Holland-Moritz H.E."/>
        </authorList>
    </citation>
    <scope>NUCLEOTIDE SEQUENCE [LARGE SCALE GENOMIC DNA]</scope>
    <source>
        <strain evidence="1 2">78-1</strain>
    </source>
</reference>
<evidence type="ECO:0000313" key="2">
    <source>
        <dbReference type="Proteomes" id="UP000027665"/>
    </source>
</evidence>
<dbReference type="AlphaFoldDB" id="A0A073ISS6"/>
<dbReference type="RefSeq" id="WP_037974960.1">
    <property type="nucleotide sequence ID" value="NZ_JMKI01000013.1"/>
</dbReference>
<evidence type="ECO:0000313" key="1">
    <source>
        <dbReference type="EMBL" id="KEJ92864.1"/>
    </source>
</evidence>
<organism evidence="1 2">
    <name type="scientific">Synergistes jonesii</name>
    <dbReference type="NCBI Taxonomy" id="2754"/>
    <lineage>
        <taxon>Bacteria</taxon>
        <taxon>Thermotogati</taxon>
        <taxon>Synergistota</taxon>
        <taxon>Synergistia</taxon>
        <taxon>Synergistales</taxon>
        <taxon>Synergistaceae</taxon>
        <taxon>Synergistes</taxon>
    </lineage>
</organism>
<name>A0A073ISS6_9BACT</name>
<gene>
    <name evidence="1" type="ORF">EH55_00535</name>
</gene>
<comment type="caution">
    <text evidence="1">The sequence shown here is derived from an EMBL/GenBank/DDBJ whole genome shotgun (WGS) entry which is preliminary data.</text>
</comment>
<accession>A0A073ISS6</accession>
<keyword evidence="2" id="KW-1185">Reference proteome</keyword>
<sequence length="297" mass="32043">MDKLQIVKRTASGLNVLGECDLSRNPNLLHNWDFTTPVNQRGATTYLSTSGEIPTIDRWRAGTNMKVELVSGGVKLTGQGGQYRNFRQTIENPERLAGKQVTVSLNVLACTGKFSSYFVQGSSGTGGGIIDAGFTGIKKYTVTLGSASDIAGSLKFHIGNSNDADVSLTLASVKLEIGDVSTLKDTDVADYAEQEMICQRYLVPISAAQRFRLESYTSDVLQFHIPTPQRMRALPTVEDVSALSIKTLAVVGSGVSISSIETLRRDPDVFLRVNAPSHGLTDCLLYANSATFLNAEL</sequence>
<dbReference type="PATRIC" id="fig|2754.20.peg.2639"/>
<dbReference type="EMBL" id="JMKI01000013">
    <property type="protein sequence ID" value="KEJ92864.1"/>
    <property type="molecule type" value="Genomic_DNA"/>
</dbReference>
<protein>
    <submittedName>
        <fullName evidence="1">Uncharacterized protein</fullName>
    </submittedName>
</protein>